<reference evidence="4 5" key="1">
    <citation type="submission" date="2021-03" db="EMBL/GenBank/DDBJ databases">
        <title>Genomic Encyclopedia of Type Strains, Phase IV (KMG-IV): sequencing the most valuable type-strain genomes for metagenomic binning, comparative biology and taxonomic classification.</title>
        <authorList>
            <person name="Goeker M."/>
        </authorList>
    </citation>
    <scope>NUCLEOTIDE SEQUENCE [LARGE SCALE GENOMIC DNA]</scope>
    <source>
        <strain evidence="4 5">DSM 24738</strain>
    </source>
</reference>
<dbReference type="InterPro" id="IPR006140">
    <property type="entry name" value="D-isomer_DH_NAD-bd"/>
</dbReference>
<dbReference type="Proteomes" id="UP001519343">
    <property type="component" value="Unassembled WGS sequence"/>
</dbReference>
<evidence type="ECO:0000259" key="3">
    <source>
        <dbReference type="Pfam" id="PF02826"/>
    </source>
</evidence>
<gene>
    <name evidence="4" type="ORF">J2Z37_000127</name>
</gene>
<dbReference type="RefSeq" id="WP_209807910.1">
    <property type="nucleotide sequence ID" value="NZ_JAGGKT010000001.1"/>
</dbReference>
<dbReference type="CDD" id="cd05300">
    <property type="entry name" value="2-Hacid_dh_1"/>
    <property type="match status" value="1"/>
</dbReference>
<evidence type="ECO:0000313" key="4">
    <source>
        <dbReference type="EMBL" id="MBP1930140.1"/>
    </source>
</evidence>
<sequence>MILLSFDKVDRTAIQKLELEIGQEMMIKDIRKGVEDPMAKADILIGFGPTLDALTEEVLEKFDQLKWIHTLTAGVETLPFEVLKKRNIIVTNSRGVHGKQISEQVLGMMLSFSRGLHVNLKNQMNAKWDRKYKWSEIHGKTLCIIGAGSIGKEVARKAKAFDMKVIGVKRNISELDHFDQIIDHKGLDEALKVSDYILVLTPLTPETYHFIGTREFQLMKESAIFLNFARGDVVDEEALIQALNERMIGGAGLDVFHQEPLPPDSPLWSMENVLISPHTSGISEQPLSRELELFKQLYFSYQKGESLANRVDLSRQY</sequence>
<evidence type="ECO:0000256" key="1">
    <source>
        <dbReference type="ARBA" id="ARBA00023002"/>
    </source>
</evidence>
<accession>A0ABS4GIR2</accession>
<feature type="domain" description="D-isomer specific 2-hydroxyacid dehydrogenase NAD-binding" evidence="3">
    <location>
        <begin position="106"/>
        <end position="280"/>
    </location>
</feature>
<dbReference type="PANTHER" id="PTHR43333">
    <property type="entry name" value="2-HACID_DH_C DOMAIN-CONTAINING PROTEIN"/>
    <property type="match status" value="1"/>
</dbReference>
<dbReference type="Gene3D" id="3.40.50.720">
    <property type="entry name" value="NAD(P)-binding Rossmann-like Domain"/>
    <property type="match status" value="2"/>
</dbReference>
<name>A0ABS4GIR2_9BACL</name>
<keyword evidence="5" id="KW-1185">Reference proteome</keyword>
<comment type="caution">
    <text evidence="4">The sequence shown here is derived from an EMBL/GenBank/DDBJ whole genome shotgun (WGS) entry which is preliminary data.</text>
</comment>
<keyword evidence="2" id="KW-0520">NAD</keyword>
<dbReference type="PROSITE" id="PS00671">
    <property type="entry name" value="D_2_HYDROXYACID_DH_3"/>
    <property type="match status" value="1"/>
</dbReference>
<organism evidence="4 5">
    <name type="scientific">Ammoniphilus resinae</name>
    <dbReference type="NCBI Taxonomy" id="861532"/>
    <lineage>
        <taxon>Bacteria</taxon>
        <taxon>Bacillati</taxon>
        <taxon>Bacillota</taxon>
        <taxon>Bacilli</taxon>
        <taxon>Bacillales</taxon>
        <taxon>Paenibacillaceae</taxon>
        <taxon>Aneurinibacillus group</taxon>
        <taxon>Ammoniphilus</taxon>
    </lineage>
</organism>
<dbReference type="SUPFAM" id="SSF52283">
    <property type="entry name" value="Formate/glycerate dehydrogenase catalytic domain-like"/>
    <property type="match status" value="1"/>
</dbReference>
<evidence type="ECO:0000256" key="2">
    <source>
        <dbReference type="ARBA" id="ARBA00023027"/>
    </source>
</evidence>
<proteinExistence type="predicted"/>
<dbReference type="PANTHER" id="PTHR43333:SF1">
    <property type="entry name" value="D-ISOMER SPECIFIC 2-HYDROXYACID DEHYDROGENASE NAD-BINDING DOMAIN-CONTAINING PROTEIN"/>
    <property type="match status" value="1"/>
</dbReference>
<keyword evidence="1" id="KW-0560">Oxidoreductase</keyword>
<dbReference type="Pfam" id="PF02826">
    <property type="entry name" value="2-Hacid_dh_C"/>
    <property type="match status" value="1"/>
</dbReference>
<dbReference type="SUPFAM" id="SSF51735">
    <property type="entry name" value="NAD(P)-binding Rossmann-fold domains"/>
    <property type="match status" value="1"/>
</dbReference>
<dbReference type="EMBL" id="JAGGKT010000001">
    <property type="protein sequence ID" value="MBP1930140.1"/>
    <property type="molecule type" value="Genomic_DNA"/>
</dbReference>
<dbReference type="InterPro" id="IPR036291">
    <property type="entry name" value="NAD(P)-bd_dom_sf"/>
</dbReference>
<protein>
    <submittedName>
        <fullName evidence="4">Phosphoglycerate dehydrogenase-like enzyme</fullName>
    </submittedName>
</protein>
<evidence type="ECO:0000313" key="5">
    <source>
        <dbReference type="Proteomes" id="UP001519343"/>
    </source>
</evidence>
<dbReference type="InterPro" id="IPR029753">
    <property type="entry name" value="D-isomer_DH_CS"/>
</dbReference>